<dbReference type="AlphaFoldDB" id="A0ABD3FA52"/>
<accession>A0ABD3FA52</accession>
<evidence type="ECO:0000313" key="3">
    <source>
        <dbReference type="Proteomes" id="UP001632037"/>
    </source>
</evidence>
<sequence length="150" mass="15806">MKMIKRLKDSSGNALAEGESTWRRFRSLTLVPNRVDAPVRFSAFNEKAQEMDTPEPADEGRPASATRAEFTLPLDSSSFTDVVSPRRTTGASSCTSSPAMAASIAGTAIWTAVAAATCEDSGRCLHEINDHTECDDGVAAEVGGGGPVRS</sequence>
<evidence type="ECO:0000313" key="2">
    <source>
        <dbReference type="EMBL" id="KAL3663653.1"/>
    </source>
</evidence>
<name>A0ABD3FA52_9STRA</name>
<dbReference type="Proteomes" id="UP001632037">
    <property type="component" value="Unassembled WGS sequence"/>
</dbReference>
<evidence type="ECO:0000256" key="1">
    <source>
        <dbReference type="SAM" id="MobiDB-lite"/>
    </source>
</evidence>
<organism evidence="2 3">
    <name type="scientific">Phytophthora oleae</name>
    <dbReference type="NCBI Taxonomy" id="2107226"/>
    <lineage>
        <taxon>Eukaryota</taxon>
        <taxon>Sar</taxon>
        <taxon>Stramenopiles</taxon>
        <taxon>Oomycota</taxon>
        <taxon>Peronosporomycetes</taxon>
        <taxon>Peronosporales</taxon>
        <taxon>Peronosporaceae</taxon>
        <taxon>Phytophthora</taxon>
    </lineage>
</organism>
<comment type="caution">
    <text evidence="2">The sequence shown here is derived from an EMBL/GenBank/DDBJ whole genome shotgun (WGS) entry which is preliminary data.</text>
</comment>
<feature type="region of interest" description="Disordered" evidence="1">
    <location>
        <begin position="45"/>
        <end position="98"/>
    </location>
</feature>
<reference evidence="2 3" key="1">
    <citation type="submission" date="2024-09" db="EMBL/GenBank/DDBJ databases">
        <title>Genome sequencing and assembly of Phytophthora oleae, isolate VK10A, causative agent of rot of olive drupes.</title>
        <authorList>
            <person name="Conti Taguali S."/>
            <person name="Riolo M."/>
            <person name="La Spada F."/>
            <person name="Cacciola S.O."/>
            <person name="Dionisio G."/>
        </authorList>
    </citation>
    <scope>NUCLEOTIDE SEQUENCE [LARGE SCALE GENOMIC DNA]</scope>
    <source>
        <strain evidence="2 3">VK10A</strain>
    </source>
</reference>
<keyword evidence="3" id="KW-1185">Reference proteome</keyword>
<protein>
    <submittedName>
        <fullName evidence="2">Uncharacterized protein</fullName>
    </submittedName>
</protein>
<feature type="compositionally biased region" description="Polar residues" evidence="1">
    <location>
        <begin position="74"/>
        <end position="98"/>
    </location>
</feature>
<proteinExistence type="predicted"/>
<dbReference type="EMBL" id="JBIMZQ010000026">
    <property type="protein sequence ID" value="KAL3663653.1"/>
    <property type="molecule type" value="Genomic_DNA"/>
</dbReference>
<gene>
    <name evidence="2" type="ORF">V7S43_011068</name>
</gene>